<gene>
    <name evidence="2" type="ORF">H9717_07385</name>
</gene>
<dbReference type="Gene3D" id="1.10.10.2520">
    <property type="entry name" value="Cell wall hydrolase SleB, domain 1"/>
    <property type="match status" value="1"/>
</dbReference>
<organism evidence="2 3">
    <name type="scientific">Candidatus Eisenbergiella merdipullorum</name>
    <dbReference type="NCBI Taxonomy" id="2838553"/>
    <lineage>
        <taxon>Bacteria</taxon>
        <taxon>Bacillati</taxon>
        <taxon>Bacillota</taxon>
        <taxon>Clostridia</taxon>
        <taxon>Lachnospirales</taxon>
        <taxon>Lachnospiraceae</taxon>
        <taxon>Eisenbergiella</taxon>
    </lineage>
</organism>
<name>A0A9D2L118_9FIRM</name>
<protein>
    <submittedName>
        <fullName evidence="2">Cell wall hydrolase</fullName>
    </submittedName>
</protein>
<dbReference type="InterPro" id="IPR011105">
    <property type="entry name" value="Cell_wall_hydrolase_SleB"/>
</dbReference>
<comment type="caution">
    <text evidence="2">The sequence shown here is derived from an EMBL/GenBank/DDBJ whole genome shotgun (WGS) entry which is preliminary data.</text>
</comment>
<sequence length="221" mass="24654">MPVRTLKRISSGADSGYRRYALLLLLSSLAAFSAWLCVGGSAFNRAAARTAVRASQMQEIASVRETSLSEAVETIVSEKRVVEYEVLEKRPAYELDEADYETLLHIVEAEAGGEDENGKLLVANVVLNRVDSPLFPDTVQEVVYQQDYGIYQFSPVRDGRIDRVVVSDETRRAVKRAVYGEDISQGALYFAARSTASGENMQWFDNNLTWLFAYGGHEFYG</sequence>
<proteinExistence type="predicted"/>
<reference evidence="2" key="2">
    <citation type="submission" date="2021-04" db="EMBL/GenBank/DDBJ databases">
        <authorList>
            <person name="Gilroy R."/>
        </authorList>
    </citation>
    <scope>NUCLEOTIDE SEQUENCE</scope>
    <source>
        <strain evidence="2">CHK179-7159</strain>
    </source>
</reference>
<evidence type="ECO:0000313" key="3">
    <source>
        <dbReference type="Proteomes" id="UP000886858"/>
    </source>
</evidence>
<keyword evidence="2" id="KW-0378">Hydrolase</keyword>
<dbReference type="GO" id="GO:0016787">
    <property type="term" value="F:hydrolase activity"/>
    <property type="evidence" value="ECO:0007669"/>
    <property type="project" value="UniProtKB-KW"/>
</dbReference>
<accession>A0A9D2L118</accession>
<dbReference type="InterPro" id="IPR042047">
    <property type="entry name" value="SleB_dom1"/>
</dbReference>
<dbReference type="AlphaFoldDB" id="A0A9D2L118"/>
<evidence type="ECO:0000259" key="1">
    <source>
        <dbReference type="Pfam" id="PF07486"/>
    </source>
</evidence>
<dbReference type="Proteomes" id="UP000886858">
    <property type="component" value="Unassembled WGS sequence"/>
</dbReference>
<reference evidence="2" key="1">
    <citation type="journal article" date="2021" name="PeerJ">
        <title>Extensive microbial diversity within the chicken gut microbiome revealed by metagenomics and culture.</title>
        <authorList>
            <person name="Gilroy R."/>
            <person name="Ravi A."/>
            <person name="Getino M."/>
            <person name="Pursley I."/>
            <person name="Horton D.L."/>
            <person name="Alikhan N.F."/>
            <person name="Baker D."/>
            <person name="Gharbi K."/>
            <person name="Hall N."/>
            <person name="Watson M."/>
            <person name="Adriaenssens E.M."/>
            <person name="Foster-Nyarko E."/>
            <person name="Jarju S."/>
            <person name="Secka A."/>
            <person name="Antonio M."/>
            <person name="Oren A."/>
            <person name="Chaudhuri R.R."/>
            <person name="La Ragione R."/>
            <person name="Hildebrand F."/>
            <person name="Pallen M.J."/>
        </authorList>
    </citation>
    <scope>NUCLEOTIDE SEQUENCE</scope>
    <source>
        <strain evidence="2">CHK179-7159</strain>
    </source>
</reference>
<feature type="domain" description="Cell wall hydrolase SleB" evidence="1">
    <location>
        <begin position="113"/>
        <end position="220"/>
    </location>
</feature>
<dbReference type="Pfam" id="PF07486">
    <property type="entry name" value="Hydrolase_2"/>
    <property type="match status" value="1"/>
</dbReference>
<dbReference type="EMBL" id="DWYY01000076">
    <property type="protein sequence ID" value="HJA92925.1"/>
    <property type="molecule type" value="Genomic_DNA"/>
</dbReference>
<evidence type="ECO:0000313" key="2">
    <source>
        <dbReference type="EMBL" id="HJA92925.1"/>
    </source>
</evidence>